<organism evidence="1 2">
    <name type="scientific">Rhodococcus triatomae</name>
    <dbReference type="NCBI Taxonomy" id="300028"/>
    <lineage>
        <taxon>Bacteria</taxon>
        <taxon>Bacillati</taxon>
        <taxon>Actinomycetota</taxon>
        <taxon>Actinomycetes</taxon>
        <taxon>Mycobacteriales</taxon>
        <taxon>Nocardiaceae</taxon>
        <taxon>Rhodococcus</taxon>
    </lineage>
</organism>
<protein>
    <submittedName>
        <fullName evidence="1">PQQ-like domain-containing protein</fullName>
    </submittedName>
</protein>
<evidence type="ECO:0000313" key="1">
    <source>
        <dbReference type="EMBL" id="SDH77990.1"/>
    </source>
</evidence>
<dbReference type="InterPro" id="IPR011047">
    <property type="entry name" value="Quinoprotein_ADH-like_sf"/>
</dbReference>
<keyword evidence="2" id="KW-1185">Reference proteome</keyword>
<gene>
    <name evidence="1" type="ORF">SAMN05444695_103195</name>
</gene>
<dbReference type="Proteomes" id="UP000183263">
    <property type="component" value="Unassembled WGS sequence"/>
</dbReference>
<evidence type="ECO:0000313" key="2">
    <source>
        <dbReference type="Proteomes" id="UP000183263"/>
    </source>
</evidence>
<sequence>MQAPERRTRADLLIAAALALAIIVATGVVWLRSDARSTVSVTAETPAVTPEPAREVPATLQAVWDAPSSATARPVVAAGTVVSAEDGAVVGRAPDTGVELWRYERDLDLCGVVGAWQRAIAVYRDGRGCSQVTALDGASGARAAQRSSDADTSIELAANGTYVLARGDERLEAWRSDLVRTLEYGRVGAPVNPGTQPRSGCTLVDAAAGSSRLSVLERCPGESAERLTVLAPSPEDAQEPEEFGSSVLAEIDGPGARIVAVAGERTAVYLPGEGGEGPRVGIYDGEGRLAAVVPLPEPATDHAVTATNGSAVTWWTGSTLVAFDTTDLEPRWSLPDARGPAAQMADRLLVPVPTGLAVVDPATGVADRTLAVTRPQGDVPVIPAVIGGVVVEQRGDLLVALR</sequence>
<dbReference type="OrthoDB" id="5182370at2"/>
<accession>A0A1G8F7A0</accession>
<dbReference type="EMBL" id="FNDN01000003">
    <property type="protein sequence ID" value="SDH77990.1"/>
    <property type="molecule type" value="Genomic_DNA"/>
</dbReference>
<dbReference type="AlphaFoldDB" id="A0A1G8F7A0"/>
<proteinExistence type="predicted"/>
<dbReference type="SUPFAM" id="SSF50998">
    <property type="entry name" value="Quinoprotein alcohol dehydrogenase-like"/>
    <property type="match status" value="1"/>
</dbReference>
<name>A0A1G8F7A0_9NOCA</name>
<dbReference type="RefSeq" id="WP_072736493.1">
    <property type="nucleotide sequence ID" value="NZ_CP048813.1"/>
</dbReference>
<reference evidence="1 2" key="1">
    <citation type="submission" date="2016-10" db="EMBL/GenBank/DDBJ databases">
        <authorList>
            <person name="de Groot N.N."/>
        </authorList>
    </citation>
    <scope>NUCLEOTIDE SEQUENCE [LARGE SCALE GENOMIC DNA]</scope>
    <source>
        <strain evidence="1 2">DSM 44892</strain>
    </source>
</reference>